<feature type="transmembrane region" description="Helical" evidence="8">
    <location>
        <begin position="383"/>
        <end position="403"/>
    </location>
</feature>
<organism evidence="10 11">
    <name type="scientific">Gordonia jinghuaiqii</name>
    <dbReference type="NCBI Taxonomy" id="2758710"/>
    <lineage>
        <taxon>Bacteria</taxon>
        <taxon>Bacillati</taxon>
        <taxon>Actinomycetota</taxon>
        <taxon>Actinomycetes</taxon>
        <taxon>Mycobacteriales</taxon>
        <taxon>Gordoniaceae</taxon>
        <taxon>Gordonia</taxon>
    </lineage>
</organism>
<comment type="similarity">
    <text evidence="2">Belongs to the bacterial sugar transferase family.</text>
</comment>
<reference evidence="11" key="1">
    <citation type="submission" date="2020-07" db="EMBL/GenBank/DDBJ databases">
        <title>novel species isolated from the respiratory tract of Marmot.</title>
        <authorList>
            <person name="Zhang G."/>
        </authorList>
    </citation>
    <scope>NUCLEOTIDE SEQUENCE [LARGE SCALE GENOMIC DNA]</scope>
    <source>
        <strain evidence="11">686</strain>
    </source>
</reference>
<feature type="transmembrane region" description="Helical" evidence="8">
    <location>
        <begin position="204"/>
        <end position="223"/>
    </location>
</feature>
<evidence type="ECO:0000313" key="10">
    <source>
        <dbReference type="EMBL" id="QMT02577.1"/>
    </source>
</evidence>
<evidence type="ECO:0000256" key="3">
    <source>
        <dbReference type="ARBA" id="ARBA00022679"/>
    </source>
</evidence>
<keyword evidence="5 8" id="KW-1133">Transmembrane helix</keyword>
<feature type="transmembrane region" description="Helical" evidence="8">
    <location>
        <begin position="106"/>
        <end position="126"/>
    </location>
</feature>
<evidence type="ECO:0000256" key="2">
    <source>
        <dbReference type="ARBA" id="ARBA00006464"/>
    </source>
</evidence>
<dbReference type="Proteomes" id="UP000515663">
    <property type="component" value="Chromosome"/>
</dbReference>
<dbReference type="GO" id="GO:0016780">
    <property type="term" value="F:phosphotransferase activity, for other substituted phosphate groups"/>
    <property type="evidence" value="ECO:0007669"/>
    <property type="project" value="TreeGrafter"/>
</dbReference>
<evidence type="ECO:0000256" key="4">
    <source>
        <dbReference type="ARBA" id="ARBA00022692"/>
    </source>
</evidence>
<evidence type="ECO:0000256" key="6">
    <source>
        <dbReference type="ARBA" id="ARBA00023136"/>
    </source>
</evidence>
<keyword evidence="6 8" id="KW-0472">Membrane</keyword>
<keyword evidence="4 8" id="KW-0812">Transmembrane</keyword>
<feature type="domain" description="Bacterial sugar transferase" evidence="9">
    <location>
        <begin position="377"/>
        <end position="564"/>
    </location>
</feature>
<dbReference type="InterPro" id="IPR017475">
    <property type="entry name" value="EPS_sugar_tfrase"/>
</dbReference>
<feature type="transmembrane region" description="Helical" evidence="8">
    <location>
        <begin position="178"/>
        <end position="198"/>
    </location>
</feature>
<accession>A0A7D7LUK4</accession>
<comment type="subcellular location">
    <subcellularLocation>
        <location evidence="1">Membrane</location>
        <topology evidence="1">Multi-pass membrane protein</topology>
    </subcellularLocation>
</comment>
<feature type="region of interest" description="Disordered" evidence="7">
    <location>
        <begin position="50"/>
        <end position="82"/>
    </location>
</feature>
<name>A0A7D7LUK4_9ACTN</name>
<keyword evidence="3 10" id="KW-0808">Transferase</keyword>
<evidence type="ECO:0000256" key="1">
    <source>
        <dbReference type="ARBA" id="ARBA00004141"/>
    </source>
</evidence>
<evidence type="ECO:0000256" key="5">
    <source>
        <dbReference type="ARBA" id="ARBA00022989"/>
    </source>
</evidence>
<dbReference type="PANTHER" id="PTHR30576:SF10">
    <property type="entry name" value="SLL5057 PROTEIN"/>
    <property type="match status" value="1"/>
</dbReference>
<dbReference type="EMBL" id="CP059491">
    <property type="protein sequence ID" value="QMT02577.1"/>
    <property type="molecule type" value="Genomic_DNA"/>
</dbReference>
<dbReference type="KEGG" id="gji:H1R19_05350"/>
<gene>
    <name evidence="10" type="ORF">H1R19_05350</name>
</gene>
<dbReference type="NCBIfam" id="TIGR03025">
    <property type="entry name" value="EPS_sugtrans"/>
    <property type="match status" value="1"/>
</dbReference>
<dbReference type="AlphaFoldDB" id="A0A7D7LUK4"/>
<sequence length="570" mass="62202">MRLRASGVSKAIPHRGIAESRGQVLGCHVAAFRTSGFVLRSERTSCYDQQKGRGAGVRNGATGVSTGRQIEERAAGQPGSRSRRLYPLARREANARSWTLRYVRRLAWTDAILVIGAVAFAQIFRFGPGSLTPASGKFGVSSVLISVGLIAAWLVALRVGGTLDRRIVGSGSEEYSRVTTSCLAVFGTLAIVDLLLKLDVARGFLAIALPLGTFGLLVSRWAWRQRLGWQRLKGIHLDQLLVVGTERSAKPLIERLVADPALGFEVVGVCLPPGESTRMSHVTVGDKEVSVYGDFDDVTRAIFASGATTIAVTSAEAIGHRAMQDLSWELQDAYVEMLVSPGVTDVAGPRMLVRPVAGLPLLHIDKPRYEGANRFRKLMLDKLVAAAVLIAISPVLLAVAIAVKLDSKGPVFYKATRVGVGNKPFLMWKFRSMVQDAEAQKDDLAAQNEGAGVLFKMRADPRVTRVGKFIRRYSLDELPQLLNVLGGSMSLVGPRPPLPEEVARYDGRVARRMLVKPGITGLWQVSGRSDLSWEESVRLDLSYVENWSIMQDFIILWRTVKAVFAKEGAY</sequence>
<dbReference type="Pfam" id="PF02397">
    <property type="entry name" value="Bac_transf"/>
    <property type="match status" value="1"/>
</dbReference>
<dbReference type="PANTHER" id="PTHR30576">
    <property type="entry name" value="COLANIC BIOSYNTHESIS UDP-GLUCOSE LIPID CARRIER TRANSFERASE"/>
    <property type="match status" value="1"/>
</dbReference>
<dbReference type="GO" id="GO:0016020">
    <property type="term" value="C:membrane"/>
    <property type="evidence" value="ECO:0007669"/>
    <property type="project" value="UniProtKB-SubCell"/>
</dbReference>
<evidence type="ECO:0000256" key="8">
    <source>
        <dbReference type="SAM" id="Phobius"/>
    </source>
</evidence>
<evidence type="ECO:0000256" key="7">
    <source>
        <dbReference type="SAM" id="MobiDB-lite"/>
    </source>
</evidence>
<dbReference type="Pfam" id="PF13727">
    <property type="entry name" value="CoA_binding_3"/>
    <property type="match status" value="1"/>
</dbReference>
<proteinExistence type="inferred from homology"/>
<dbReference type="InterPro" id="IPR003362">
    <property type="entry name" value="Bact_transf"/>
</dbReference>
<feature type="transmembrane region" description="Helical" evidence="8">
    <location>
        <begin position="138"/>
        <end position="157"/>
    </location>
</feature>
<evidence type="ECO:0000313" key="11">
    <source>
        <dbReference type="Proteomes" id="UP000515663"/>
    </source>
</evidence>
<keyword evidence="11" id="KW-1185">Reference proteome</keyword>
<protein>
    <submittedName>
        <fullName evidence="10">Sugar transferase</fullName>
    </submittedName>
</protein>
<evidence type="ECO:0000259" key="9">
    <source>
        <dbReference type="Pfam" id="PF02397"/>
    </source>
</evidence>